<proteinExistence type="predicted"/>
<reference evidence="1 2" key="1">
    <citation type="submission" date="2018-11" db="EMBL/GenBank/DDBJ databases">
        <title>Novel bacteria species description.</title>
        <authorList>
            <person name="Han J.-H."/>
        </authorList>
    </citation>
    <scope>NUCLEOTIDE SEQUENCE [LARGE SCALE GENOMIC DNA]</scope>
    <source>
        <strain evidence="1 2">KCTC23259</strain>
    </source>
</reference>
<accession>A0AAE3KSY0</accession>
<organism evidence="1 2">
    <name type="scientific">Lacihabitans soyangensis</name>
    <dbReference type="NCBI Taxonomy" id="869394"/>
    <lineage>
        <taxon>Bacteria</taxon>
        <taxon>Pseudomonadati</taxon>
        <taxon>Bacteroidota</taxon>
        <taxon>Cytophagia</taxon>
        <taxon>Cytophagales</taxon>
        <taxon>Leadbetterellaceae</taxon>
        <taxon>Lacihabitans</taxon>
    </lineage>
</organism>
<evidence type="ECO:0000313" key="1">
    <source>
        <dbReference type="EMBL" id="MCP9763822.1"/>
    </source>
</evidence>
<sequence>MARIYEYELRWSKNLKTGRDRLSVYRMKNGKCVKSIYARELEVLVNAGVIDDPKVKEWLAAEKEFKALRQAQCAEDVAKPKVLKDDGGGFAPRSKELYDYLAGLYKIKTWGSV</sequence>
<gene>
    <name evidence="1" type="ORF">EGI31_12740</name>
</gene>
<evidence type="ECO:0000313" key="2">
    <source>
        <dbReference type="Proteomes" id="UP001204144"/>
    </source>
</evidence>
<dbReference type="Proteomes" id="UP001204144">
    <property type="component" value="Unassembled WGS sequence"/>
</dbReference>
<protein>
    <submittedName>
        <fullName evidence="1">Uncharacterized protein</fullName>
    </submittedName>
</protein>
<keyword evidence="2" id="KW-1185">Reference proteome</keyword>
<dbReference type="AlphaFoldDB" id="A0AAE3KSY0"/>
<name>A0AAE3KSY0_9BACT</name>
<dbReference type="EMBL" id="RJUF01000041">
    <property type="protein sequence ID" value="MCP9763822.1"/>
    <property type="molecule type" value="Genomic_DNA"/>
</dbReference>
<comment type="caution">
    <text evidence="1">The sequence shown here is derived from an EMBL/GenBank/DDBJ whole genome shotgun (WGS) entry which is preliminary data.</text>
</comment>